<evidence type="ECO:0000313" key="11">
    <source>
        <dbReference type="EMBL" id="GMF27405.1"/>
    </source>
</evidence>
<dbReference type="AlphaFoldDB" id="A0A9W6U8C1"/>
<dbReference type="PANTHER" id="PTHR11214">
    <property type="entry name" value="BETA-1,3-N-ACETYLGLUCOSAMINYLTRANSFERASE"/>
    <property type="match status" value="1"/>
</dbReference>
<sequence length="372" mass="42496">MGARIRFHELSESRYDAHAFILDEDGTRYHETATVSVSVVSAADFNEHVDKEIEQARVDQRFPLDLSLLQWAELLQLNSNTTVIRNSTMNAASGSEEDGPLLVIGIKTAVLKNFARRQAIRETWANKAVLPPHVKVFFIGCIPNKENLRDVQRHETAIALERAAYGDLLTEELVQCEDSHFLLAEKVSSFLEWVHADLPQTKYVMIADDDIYTKVNGVVNDLQSVVQREKLYLGELPNPVHHRPLEPIRDPSSLYYTSKHSYPMEQFIPYAAGPHFILSMDCVRFIARNRRRLRSLSGQDDTSVALWLLIIQVHVQQTPALVSLRFFPCKNDVLSLADLSPLGIRSIHANVLHNRPFCFGFDRTTWEWRPIE</sequence>
<keyword evidence="3 10" id="KW-0328">Glycosyltransferase</keyword>
<evidence type="ECO:0000256" key="4">
    <source>
        <dbReference type="ARBA" id="ARBA00022679"/>
    </source>
</evidence>
<proteinExistence type="inferred from homology"/>
<evidence type="ECO:0000256" key="6">
    <source>
        <dbReference type="ARBA" id="ARBA00022968"/>
    </source>
</evidence>
<evidence type="ECO:0000256" key="1">
    <source>
        <dbReference type="ARBA" id="ARBA00004323"/>
    </source>
</evidence>
<dbReference type="Pfam" id="PF01762">
    <property type="entry name" value="Galactosyl_T"/>
    <property type="match status" value="1"/>
</dbReference>
<gene>
    <name evidence="11" type="ORF">Plil01_001146000</name>
</gene>
<comment type="subcellular location">
    <subcellularLocation>
        <location evidence="1 10">Golgi apparatus membrane</location>
        <topology evidence="1 10">Single-pass type II membrane protein</topology>
    </subcellularLocation>
</comment>
<evidence type="ECO:0000256" key="7">
    <source>
        <dbReference type="ARBA" id="ARBA00022989"/>
    </source>
</evidence>
<dbReference type="EMBL" id="BSXW01000660">
    <property type="protein sequence ID" value="GMF27405.1"/>
    <property type="molecule type" value="Genomic_DNA"/>
</dbReference>
<evidence type="ECO:0000256" key="10">
    <source>
        <dbReference type="RuleBase" id="RU363063"/>
    </source>
</evidence>
<dbReference type="GO" id="GO:0016758">
    <property type="term" value="F:hexosyltransferase activity"/>
    <property type="evidence" value="ECO:0007669"/>
    <property type="project" value="InterPro"/>
</dbReference>
<evidence type="ECO:0000256" key="2">
    <source>
        <dbReference type="ARBA" id="ARBA00008661"/>
    </source>
</evidence>
<evidence type="ECO:0000313" key="12">
    <source>
        <dbReference type="Proteomes" id="UP001165083"/>
    </source>
</evidence>
<dbReference type="EC" id="2.4.1.-" evidence="10"/>
<name>A0A9W6U8C1_9STRA</name>
<evidence type="ECO:0000256" key="8">
    <source>
        <dbReference type="ARBA" id="ARBA00023034"/>
    </source>
</evidence>
<dbReference type="InterPro" id="IPR002659">
    <property type="entry name" value="Glyco_trans_31"/>
</dbReference>
<comment type="caution">
    <text evidence="11">The sequence shown here is derived from an EMBL/GenBank/DDBJ whole genome shotgun (WGS) entry which is preliminary data.</text>
</comment>
<evidence type="ECO:0000256" key="5">
    <source>
        <dbReference type="ARBA" id="ARBA00022692"/>
    </source>
</evidence>
<keyword evidence="6" id="KW-0735">Signal-anchor</keyword>
<keyword evidence="8 10" id="KW-0333">Golgi apparatus</keyword>
<dbReference type="GO" id="GO:0000139">
    <property type="term" value="C:Golgi membrane"/>
    <property type="evidence" value="ECO:0007669"/>
    <property type="project" value="UniProtKB-SubCell"/>
</dbReference>
<protein>
    <recommendedName>
        <fullName evidence="10">Hexosyltransferase</fullName>
        <ecNumber evidence="10">2.4.1.-</ecNumber>
    </recommendedName>
</protein>
<keyword evidence="12" id="KW-1185">Reference proteome</keyword>
<evidence type="ECO:0000256" key="9">
    <source>
        <dbReference type="ARBA" id="ARBA00023136"/>
    </source>
</evidence>
<comment type="similarity">
    <text evidence="2 10">Belongs to the glycosyltransferase 31 family.</text>
</comment>
<keyword evidence="7" id="KW-1133">Transmembrane helix</keyword>
<keyword evidence="9" id="KW-0472">Membrane</keyword>
<keyword evidence="5" id="KW-0812">Transmembrane</keyword>
<accession>A0A9W6U8C1</accession>
<evidence type="ECO:0000256" key="3">
    <source>
        <dbReference type="ARBA" id="ARBA00022676"/>
    </source>
</evidence>
<organism evidence="11 12">
    <name type="scientific">Phytophthora lilii</name>
    <dbReference type="NCBI Taxonomy" id="2077276"/>
    <lineage>
        <taxon>Eukaryota</taxon>
        <taxon>Sar</taxon>
        <taxon>Stramenopiles</taxon>
        <taxon>Oomycota</taxon>
        <taxon>Peronosporomycetes</taxon>
        <taxon>Peronosporales</taxon>
        <taxon>Peronosporaceae</taxon>
        <taxon>Phytophthora</taxon>
    </lineage>
</organism>
<dbReference type="Gene3D" id="3.90.550.50">
    <property type="match status" value="1"/>
</dbReference>
<dbReference type="OrthoDB" id="202235at2759"/>
<reference evidence="11" key="1">
    <citation type="submission" date="2023-04" db="EMBL/GenBank/DDBJ databases">
        <title>Phytophthora lilii NBRC 32176.</title>
        <authorList>
            <person name="Ichikawa N."/>
            <person name="Sato H."/>
            <person name="Tonouchi N."/>
        </authorList>
    </citation>
    <scope>NUCLEOTIDE SEQUENCE</scope>
    <source>
        <strain evidence="11">NBRC 32176</strain>
    </source>
</reference>
<dbReference type="Proteomes" id="UP001165083">
    <property type="component" value="Unassembled WGS sequence"/>
</dbReference>
<dbReference type="PANTHER" id="PTHR11214:SF3">
    <property type="entry name" value="BETA-1,3-GALACTOSYLTRANSFERASE 6"/>
    <property type="match status" value="1"/>
</dbReference>
<keyword evidence="4" id="KW-0808">Transferase</keyword>